<gene>
    <name evidence="8" type="ORF">FNF27_04348</name>
    <name evidence="7" type="ORF">FNF28_03680</name>
    <name evidence="6" type="ORF">FNF29_05879</name>
</gene>
<keyword evidence="2" id="KW-0689">Ribosomal protein</keyword>
<evidence type="ECO:0000256" key="1">
    <source>
        <dbReference type="ARBA" id="ARBA00010528"/>
    </source>
</evidence>
<evidence type="ECO:0000256" key="5">
    <source>
        <dbReference type="SAM" id="MobiDB-lite"/>
    </source>
</evidence>
<name>A0A5A8DGZ0_CAFRO</name>
<dbReference type="InterPro" id="IPR013005">
    <property type="entry name" value="Ribosomal_uL4-like"/>
</dbReference>
<dbReference type="Proteomes" id="UP000322899">
    <property type="component" value="Unassembled WGS sequence"/>
</dbReference>
<reference evidence="9 10" key="1">
    <citation type="submission" date="2019-07" db="EMBL/GenBank/DDBJ databases">
        <title>Genomes of Cafeteria roenbergensis.</title>
        <authorList>
            <person name="Fischer M.G."/>
            <person name="Hackl T."/>
            <person name="Roman M."/>
        </authorList>
    </citation>
    <scope>NUCLEOTIDE SEQUENCE [LARGE SCALE GENOMIC DNA]</scope>
    <source>
        <strain evidence="6 10">BVI</strain>
        <strain evidence="8 9">E4-10P</strain>
        <strain evidence="7 11">RCC970-E3</strain>
    </source>
</reference>
<evidence type="ECO:0000313" key="7">
    <source>
        <dbReference type="EMBL" id="KAA0164793.1"/>
    </source>
</evidence>
<dbReference type="InterPro" id="IPR002136">
    <property type="entry name" value="Ribosomal_uL4"/>
</dbReference>
<dbReference type="PANTHER" id="PTHR10746:SF6">
    <property type="entry name" value="LARGE RIBOSOMAL SUBUNIT PROTEIN UL4M"/>
    <property type="match status" value="1"/>
</dbReference>
<feature type="region of interest" description="Disordered" evidence="5">
    <location>
        <begin position="96"/>
        <end position="126"/>
    </location>
</feature>
<dbReference type="InterPro" id="IPR023574">
    <property type="entry name" value="Ribosomal_uL4_dom_sf"/>
</dbReference>
<proteinExistence type="inferred from homology"/>
<comment type="caution">
    <text evidence="7">The sequence shown here is derived from an EMBL/GenBank/DDBJ whole genome shotgun (WGS) entry which is preliminary data.</text>
</comment>
<dbReference type="NCBIfam" id="TIGR03953">
    <property type="entry name" value="rplD_bact"/>
    <property type="match status" value="1"/>
</dbReference>
<dbReference type="EMBL" id="VLTO01000025">
    <property type="protein sequence ID" value="KAA0174127.1"/>
    <property type="molecule type" value="Genomic_DNA"/>
</dbReference>
<sequence>MARGFGSTAACLEPEAAAGASAAAELGLPSNVKLDAQATALLSRPQQPALDAEVAELDAGAARSLARLGEVGARPLKDPVLELPVFDIMATAFQPLPNPNPRGLEPAPGTEDADAPASPAAAPAVSTVSLNPRVWSEPLRVDILHRVVRWQLAKRRTTAYRGTTYSEKSGSGRKPFKQKGTGMARQGNKRAPLQRGGVKAHAPVLRQWAFKLNKRVRQLGMRVALSAKLAAGRVALVEGADRFTSAKTADLTRRIQAVAEAALQPDPATDCLPVADTEALLVVDPSEMTDQLELAGRAQHRVTLVPQLGCTVLDLLKRDALIITPRALEALQARLA</sequence>
<dbReference type="PANTHER" id="PTHR10746">
    <property type="entry name" value="50S RIBOSOMAL PROTEIN L4"/>
    <property type="match status" value="1"/>
</dbReference>
<protein>
    <recommendedName>
        <fullName evidence="4">Large ribosomal subunit protein uL4m</fullName>
    </recommendedName>
</protein>
<evidence type="ECO:0000256" key="4">
    <source>
        <dbReference type="ARBA" id="ARBA00040565"/>
    </source>
</evidence>
<dbReference type="Gene3D" id="3.40.1370.10">
    <property type="match status" value="1"/>
</dbReference>
<dbReference type="Proteomes" id="UP000323011">
    <property type="component" value="Unassembled WGS sequence"/>
</dbReference>
<evidence type="ECO:0000313" key="6">
    <source>
        <dbReference type="EMBL" id="KAA0149493.1"/>
    </source>
</evidence>
<dbReference type="AlphaFoldDB" id="A0A5A8DGZ0"/>
<keyword evidence="3" id="KW-0687">Ribonucleoprotein</keyword>
<dbReference type="GO" id="GO:1990904">
    <property type="term" value="C:ribonucleoprotein complex"/>
    <property type="evidence" value="ECO:0007669"/>
    <property type="project" value="UniProtKB-KW"/>
</dbReference>
<dbReference type="GO" id="GO:0005840">
    <property type="term" value="C:ribosome"/>
    <property type="evidence" value="ECO:0007669"/>
    <property type="project" value="UniProtKB-KW"/>
</dbReference>
<keyword evidence="10" id="KW-1185">Reference proteome</keyword>
<dbReference type="OrthoDB" id="275876at2759"/>
<dbReference type="Proteomes" id="UP000324907">
    <property type="component" value="Unassembled WGS sequence"/>
</dbReference>
<accession>A0A5A8DGZ0</accession>
<dbReference type="GO" id="GO:0006412">
    <property type="term" value="P:translation"/>
    <property type="evidence" value="ECO:0007669"/>
    <property type="project" value="InterPro"/>
</dbReference>
<dbReference type="EMBL" id="VLTL01000052">
    <property type="protein sequence ID" value="KAA0164793.1"/>
    <property type="molecule type" value="Genomic_DNA"/>
</dbReference>
<feature type="compositionally biased region" description="Low complexity" evidence="5">
    <location>
        <begin position="115"/>
        <end position="124"/>
    </location>
</feature>
<dbReference type="SUPFAM" id="SSF52166">
    <property type="entry name" value="Ribosomal protein L4"/>
    <property type="match status" value="1"/>
</dbReference>
<dbReference type="EMBL" id="VLTN01000042">
    <property type="protein sequence ID" value="KAA0149493.1"/>
    <property type="molecule type" value="Genomic_DNA"/>
</dbReference>
<evidence type="ECO:0000256" key="2">
    <source>
        <dbReference type="ARBA" id="ARBA00022980"/>
    </source>
</evidence>
<evidence type="ECO:0000313" key="11">
    <source>
        <dbReference type="Proteomes" id="UP000324907"/>
    </source>
</evidence>
<comment type="similarity">
    <text evidence="1">Belongs to the universal ribosomal protein uL4 family.</text>
</comment>
<feature type="region of interest" description="Disordered" evidence="5">
    <location>
        <begin position="161"/>
        <end position="198"/>
    </location>
</feature>
<evidence type="ECO:0000313" key="9">
    <source>
        <dbReference type="Proteomes" id="UP000322899"/>
    </source>
</evidence>
<dbReference type="Pfam" id="PF00573">
    <property type="entry name" value="Ribosomal_L4"/>
    <property type="match status" value="1"/>
</dbReference>
<organism evidence="7 11">
    <name type="scientific">Cafeteria roenbergensis</name>
    <name type="common">Marine flagellate</name>
    <dbReference type="NCBI Taxonomy" id="33653"/>
    <lineage>
        <taxon>Eukaryota</taxon>
        <taxon>Sar</taxon>
        <taxon>Stramenopiles</taxon>
        <taxon>Bigyra</taxon>
        <taxon>Opalozoa</taxon>
        <taxon>Bicosoecida</taxon>
        <taxon>Cafeteriaceae</taxon>
        <taxon>Cafeteria</taxon>
    </lineage>
</organism>
<evidence type="ECO:0000256" key="3">
    <source>
        <dbReference type="ARBA" id="ARBA00023274"/>
    </source>
</evidence>
<evidence type="ECO:0000313" key="8">
    <source>
        <dbReference type="EMBL" id="KAA0174127.1"/>
    </source>
</evidence>
<dbReference type="GO" id="GO:0003735">
    <property type="term" value="F:structural constituent of ribosome"/>
    <property type="evidence" value="ECO:0007669"/>
    <property type="project" value="InterPro"/>
</dbReference>
<evidence type="ECO:0000313" key="10">
    <source>
        <dbReference type="Proteomes" id="UP000323011"/>
    </source>
</evidence>